<evidence type="ECO:0000313" key="2">
    <source>
        <dbReference type="EMBL" id="OGK16589.1"/>
    </source>
</evidence>
<proteinExistence type="predicted"/>
<evidence type="ECO:0000256" key="1">
    <source>
        <dbReference type="SAM" id="MobiDB-lite"/>
    </source>
</evidence>
<dbReference type="Proteomes" id="UP000177208">
    <property type="component" value="Unassembled WGS sequence"/>
</dbReference>
<gene>
    <name evidence="2" type="ORF">A2774_03190</name>
</gene>
<accession>A0A1F7GCK0</accession>
<feature type="region of interest" description="Disordered" evidence="1">
    <location>
        <begin position="64"/>
        <end position="96"/>
    </location>
</feature>
<protein>
    <submittedName>
        <fullName evidence="2">Uncharacterized protein</fullName>
    </submittedName>
</protein>
<name>A0A1F7GCK0_9BACT</name>
<comment type="caution">
    <text evidence="2">The sequence shown here is derived from an EMBL/GenBank/DDBJ whole genome shotgun (WGS) entry which is preliminary data.</text>
</comment>
<sequence>MEKAGNHVVECLGYESLCPVYVGEYRGVTHKISWDENAQAWQYTRKNSDGGEIIDYVSNQRVSEETNSQIEGKPNLRFPTESDFIKPQVPPAKTSV</sequence>
<dbReference type="EMBL" id="MFZG01000021">
    <property type="protein sequence ID" value="OGK16589.1"/>
    <property type="molecule type" value="Genomic_DNA"/>
</dbReference>
<evidence type="ECO:0000313" key="3">
    <source>
        <dbReference type="Proteomes" id="UP000177208"/>
    </source>
</evidence>
<reference evidence="2 3" key="1">
    <citation type="journal article" date="2016" name="Nat. Commun.">
        <title>Thousands of microbial genomes shed light on interconnected biogeochemical processes in an aquifer system.</title>
        <authorList>
            <person name="Anantharaman K."/>
            <person name="Brown C.T."/>
            <person name="Hug L.A."/>
            <person name="Sharon I."/>
            <person name="Castelle C.J."/>
            <person name="Probst A.J."/>
            <person name="Thomas B.C."/>
            <person name="Singh A."/>
            <person name="Wilkins M.J."/>
            <person name="Karaoz U."/>
            <person name="Brodie E.L."/>
            <person name="Williams K.H."/>
            <person name="Hubbard S.S."/>
            <person name="Banfield J.F."/>
        </authorList>
    </citation>
    <scope>NUCLEOTIDE SEQUENCE [LARGE SCALE GENOMIC DNA]</scope>
</reference>
<dbReference type="AlphaFoldDB" id="A0A1F7GCK0"/>
<organism evidence="2 3">
    <name type="scientific">Candidatus Roizmanbacteria bacterium RIFCSPHIGHO2_01_FULL_39_12c</name>
    <dbReference type="NCBI Taxonomy" id="1802031"/>
    <lineage>
        <taxon>Bacteria</taxon>
        <taxon>Candidatus Roizmaniibacteriota</taxon>
    </lineage>
</organism>